<name>A0A437CRL1_ORYJA</name>
<accession>A0A437CRL1</accession>
<dbReference type="PROSITE" id="PS00223">
    <property type="entry name" value="ANNEXIN_1"/>
    <property type="match status" value="2"/>
</dbReference>
<evidence type="ECO:0000256" key="3">
    <source>
        <dbReference type="ARBA" id="ARBA00022837"/>
    </source>
</evidence>
<evidence type="ECO:0000256" key="2">
    <source>
        <dbReference type="ARBA" id="ARBA00022737"/>
    </source>
</evidence>
<dbReference type="PROSITE" id="PS51897">
    <property type="entry name" value="ANNEXIN_2"/>
    <property type="match status" value="4"/>
</dbReference>
<keyword evidence="5 6" id="KW-0111">Calcium/phospholipid-binding</keyword>
<dbReference type="SUPFAM" id="SSF47874">
    <property type="entry name" value="Annexin"/>
    <property type="match status" value="1"/>
</dbReference>
<dbReference type="EMBL" id="CM012448">
    <property type="protein sequence ID" value="RVE65506.1"/>
    <property type="molecule type" value="Genomic_DNA"/>
</dbReference>
<gene>
    <name evidence="7" type="ORF">OJAV_G00117270</name>
</gene>
<evidence type="ECO:0000256" key="1">
    <source>
        <dbReference type="ARBA" id="ARBA00007831"/>
    </source>
</evidence>
<dbReference type="PANTHER" id="PTHR10502">
    <property type="entry name" value="ANNEXIN"/>
    <property type="match status" value="1"/>
</dbReference>
<reference evidence="7 8" key="2">
    <citation type="submission" date="2019-01" db="EMBL/GenBank/DDBJ databases">
        <title>A chromosome length genome reference of the Java medaka (oryzias javanicus).</title>
        <authorList>
            <person name="Herpin A."/>
            <person name="Takehana Y."/>
            <person name="Naruse K."/>
            <person name="Ansai S."/>
            <person name="Kawaguchi M."/>
        </authorList>
    </citation>
    <scope>NUCLEOTIDE SEQUENCE [LARGE SCALE GENOMIC DNA]</scope>
    <source>
        <strain evidence="7">RS831</strain>
        <tissue evidence="7">Whole body</tissue>
    </source>
</reference>
<comment type="domain">
    <text evidence="6">A pair of annexin repeats may form one binding site for calcium and phospholipid.</text>
</comment>
<evidence type="ECO:0000313" key="8">
    <source>
        <dbReference type="Proteomes" id="UP000283210"/>
    </source>
</evidence>
<dbReference type="FunFam" id="1.10.220.10:FF:000002">
    <property type="entry name" value="Annexin"/>
    <property type="match status" value="1"/>
</dbReference>
<dbReference type="GO" id="GO:0005544">
    <property type="term" value="F:calcium-dependent phospholipid binding"/>
    <property type="evidence" value="ECO:0007669"/>
    <property type="project" value="UniProtKB-KW"/>
</dbReference>
<dbReference type="GO" id="GO:0005737">
    <property type="term" value="C:cytoplasm"/>
    <property type="evidence" value="ECO:0007669"/>
    <property type="project" value="TreeGrafter"/>
</dbReference>
<evidence type="ECO:0000256" key="4">
    <source>
        <dbReference type="ARBA" id="ARBA00023216"/>
    </source>
</evidence>
<dbReference type="GO" id="GO:0001786">
    <property type="term" value="F:phosphatidylserine binding"/>
    <property type="evidence" value="ECO:0007669"/>
    <property type="project" value="TreeGrafter"/>
</dbReference>
<dbReference type="AlphaFoldDB" id="A0A437CRL1"/>
<keyword evidence="2 6" id="KW-0677">Repeat</keyword>
<evidence type="ECO:0000256" key="5">
    <source>
        <dbReference type="ARBA" id="ARBA00023302"/>
    </source>
</evidence>
<organism evidence="7 8">
    <name type="scientific">Oryzias javanicus</name>
    <name type="common">Javanese ricefish</name>
    <name type="synonym">Aplocheilus javanicus</name>
    <dbReference type="NCBI Taxonomy" id="123683"/>
    <lineage>
        <taxon>Eukaryota</taxon>
        <taxon>Metazoa</taxon>
        <taxon>Chordata</taxon>
        <taxon>Craniata</taxon>
        <taxon>Vertebrata</taxon>
        <taxon>Euteleostomi</taxon>
        <taxon>Actinopterygii</taxon>
        <taxon>Neopterygii</taxon>
        <taxon>Teleostei</taxon>
        <taxon>Neoteleostei</taxon>
        <taxon>Acanthomorphata</taxon>
        <taxon>Ovalentaria</taxon>
        <taxon>Atherinomorphae</taxon>
        <taxon>Beloniformes</taxon>
        <taxon>Adrianichthyidae</taxon>
        <taxon>Oryziinae</taxon>
        <taxon>Oryzias</taxon>
    </lineage>
</organism>
<dbReference type="InterPro" id="IPR001464">
    <property type="entry name" value="Annexin"/>
</dbReference>
<dbReference type="OMA" id="CEDTLIR"/>
<keyword evidence="4 6" id="KW-0041">Annexin</keyword>
<reference evidence="7 8" key="1">
    <citation type="submission" date="2018-11" db="EMBL/GenBank/DDBJ databases">
        <authorList>
            <person name="Lopez-Roques C."/>
            <person name="Donnadieu C."/>
            <person name="Bouchez O."/>
            <person name="Klopp C."/>
            <person name="Cabau C."/>
            <person name="Zahm M."/>
        </authorList>
    </citation>
    <scope>NUCLEOTIDE SEQUENCE [LARGE SCALE GENOMIC DNA]</scope>
    <source>
        <strain evidence="7">RS831</strain>
        <tissue evidence="7">Whole body</tissue>
    </source>
</reference>
<dbReference type="SMART" id="SM00335">
    <property type="entry name" value="ANX"/>
    <property type="match status" value="4"/>
</dbReference>
<dbReference type="Pfam" id="PF00191">
    <property type="entry name" value="Annexin"/>
    <property type="match status" value="4"/>
</dbReference>
<dbReference type="GO" id="GO:0007165">
    <property type="term" value="P:signal transduction"/>
    <property type="evidence" value="ECO:0007669"/>
    <property type="project" value="TreeGrafter"/>
</dbReference>
<dbReference type="GO" id="GO:0071385">
    <property type="term" value="P:cellular response to glucocorticoid stimulus"/>
    <property type="evidence" value="ECO:0007669"/>
    <property type="project" value="TreeGrafter"/>
</dbReference>
<dbReference type="Proteomes" id="UP000283210">
    <property type="component" value="Chromosome 12"/>
</dbReference>
<dbReference type="GO" id="GO:0012506">
    <property type="term" value="C:vesicle membrane"/>
    <property type="evidence" value="ECO:0007669"/>
    <property type="project" value="TreeGrafter"/>
</dbReference>
<dbReference type="FunFam" id="1.10.220.10:FF:000007">
    <property type="entry name" value="Annexin"/>
    <property type="match status" value="1"/>
</dbReference>
<dbReference type="GO" id="GO:0005509">
    <property type="term" value="F:calcium ion binding"/>
    <property type="evidence" value="ECO:0007669"/>
    <property type="project" value="InterPro"/>
</dbReference>
<dbReference type="GO" id="GO:0005634">
    <property type="term" value="C:nucleus"/>
    <property type="evidence" value="ECO:0007669"/>
    <property type="project" value="TreeGrafter"/>
</dbReference>
<dbReference type="Gene3D" id="1.10.220.10">
    <property type="entry name" value="Annexin"/>
    <property type="match status" value="4"/>
</dbReference>
<proteinExistence type="inferred from homology"/>
<keyword evidence="8" id="KW-1185">Reference proteome</keyword>
<evidence type="ECO:0000256" key="6">
    <source>
        <dbReference type="RuleBase" id="RU003540"/>
    </source>
</evidence>
<dbReference type="FunFam" id="1.10.220.10:FF:000003">
    <property type="entry name" value="Annexin"/>
    <property type="match status" value="1"/>
</dbReference>
<protein>
    <recommendedName>
        <fullName evidence="6">Annexin</fullName>
    </recommendedName>
</protein>
<evidence type="ECO:0000313" key="7">
    <source>
        <dbReference type="EMBL" id="RVE65506.1"/>
    </source>
</evidence>
<dbReference type="InterPro" id="IPR018502">
    <property type="entry name" value="Annexin_repeat"/>
</dbReference>
<comment type="similarity">
    <text evidence="1 6">Belongs to the annexin family.</text>
</comment>
<dbReference type="InterPro" id="IPR018252">
    <property type="entry name" value="Annexin_repeat_CS"/>
</dbReference>
<sequence length="348" mass="39508">MAMFKKFFQNIIHKKDSDKEPEPVKVKEKAKPKYYGTVTPHPDFDASKDASVLRSAIQSKGVDEDVIVAVLVTRNNEQRQKIKAVYEASAGKKLEQSLKSVLRSHLEDVCLDLLMSPAHYDAHLLRKATKGLGTDEDTLVEILATRSNKQIEKIKSVFKEEYKEELEQVIKDETSGDFTEALLAMLSAKKDEGESVDLDLAKKDAKILFEESNHSHEINVSTFIEILTTRSGPQLKRTFQDYARVSDTSLPKALELQLKGDIEDCLIDIVKCAWNTPAFFAEKLHNSMKGHGTRDDTLIRILVSRSEVDLKKIIEEYRAMFGRRLQEDIQQDTKRDYQQALLGLCGPH</sequence>
<dbReference type="FunFam" id="1.10.220.10:FF:000001">
    <property type="entry name" value="Annexin"/>
    <property type="match status" value="1"/>
</dbReference>
<dbReference type="OrthoDB" id="37886at2759"/>
<dbReference type="PRINTS" id="PR00196">
    <property type="entry name" value="ANNEXIN"/>
</dbReference>
<dbReference type="PANTHER" id="PTHR10502:SF237">
    <property type="entry name" value="ANNEXIN"/>
    <property type="match status" value="1"/>
</dbReference>
<dbReference type="GO" id="GO:0005886">
    <property type="term" value="C:plasma membrane"/>
    <property type="evidence" value="ECO:0007669"/>
    <property type="project" value="TreeGrafter"/>
</dbReference>
<dbReference type="InterPro" id="IPR037104">
    <property type="entry name" value="Annexin_sf"/>
</dbReference>
<dbReference type="GO" id="GO:0006909">
    <property type="term" value="P:phagocytosis"/>
    <property type="evidence" value="ECO:0007669"/>
    <property type="project" value="TreeGrafter"/>
</dbReference>
<keyword evidence="3 6" id="KW-0106">Calcium</keyword>